<dbReference type="EMBL" id="ONZQ02000013">
    <property type="protein sequence ID" value="SPO05686.1"/>
    <property type="molecule type" value="Genomic_DNA"/>
</dbReference>
<accession>A0AAE8SYA6</accession>
<dbReference type="PANTHER" id="PTHR12425:SF5">
    <property type="entry name" value="SYNEMBRYN"/>
    <property type="match status" value="1"/>
</dbReference>
<evidence type="ECO:0000313" key="5">
    <source>
        <dbReference type="EMBL" id="SPO05686.1"/>
    </source>
</evidence>
<keyword evidence="3" id="KW-0143">Chaperone</keyword>
<reference evidence="5" key="1">
    <citation type="submission" date="2018-03" db="EMBL/GenBank/DDBJ databases">
        <authorList>
            <person name="Guldener U."/>
        </authorList>
    </citation>
    <scope>NUCLEOTIDE SEQUENCE</scope>
</reference>
<evidence type="ECO:0000256" key="1">
    <source>
        <dbReference type="ARBA" id="ARBA00009049"/>
    </source>
</evidence>
<dbReference type="Pfam" id="PF10165">
    <property type="entry name" value="Ric8"/>
    <property type="match status" value="1"/>
</dbReference>
<comment type="similarity">
    <text evidence="1">Belongs to the synembryn family.</text>
</comment>
<name>A0AAE8SYA6_9PEZI</name>
<evidence type="ECO:0000256" key="3">
    <source>
        <dbReference type="ARBA" id="ARBA00023186"/>
    </source>
</evidence>
<dbReference type="GO" id="GO:0005737">
    <property type="term" value="C:cytoplasm"/>
    <property type="evidence" value="ECO:0007669"/>
    <property type="project" value="TreeGrafter"/>
</dbReference>
<feature type="compositionally biased region" description="Acidic residues" evidence="4">
    <location>
        <begin position="350"/>
        <end position="362"/>
    </location>
</feature>
<sequence length="362" mass="39735">MRQVFVDEQYPQKVIRRLKKGDPDDELACSSLLLFSSAQTTVDLVPSFENDGLADVINDNVSRHSKAGTPPSSDPAQPLIATLKLLSTLAVRFVDQAHLFIPSVQPILDMLEAVPIPPQPMQLPLSLLVSCLASIPFHDKSRKGTSFPDSSVDKLVDIVDLSLKAYAGKMTEMNLLTPIVALLHLAQAVDAESSAQKRLQARLLPSEEDRKHVLGKGTTLPHRLLKFASNSVAQELRESTLSILFELSNKDPRKFVHNVGFGNAAGFLNTKGIEVSQGDMGADATDTDDVPVNPITGQRIDMEPEVHLPEMTMEEKEREAERLFVLFERLRATGVVDIENPAARAASMPDVEELDSSDDEKK</sequence>
<dbReference type="Proteomes" id="UP001187682">
    <property type="component" value="Unassembled WGS sequence"/>
</dbReference>
<dbReference type="PANTHER" id="PTHR12425">
    <property type="entry name" value="SYNEMBRYN"/>
    <property type="match status" value="1"/>
</dbReference>
<evidence type="ECO:0000256" key="4">
    <source>
        <dbReference type="SAM" id="MobiDB-lite"/>
    </source>
</evidence>
<organism evidence="5 6">
    <name type="scientific">Cephalotrichum gorgonifer</name>
    <dbReference type="NCBI Taxonomy" id="2041049"/>
    <lineage>
        <taxon>Eukaryota</taxon>
        <taxon>Fungi</taxon>
        <taxon>Dikarya</taxon>
        <taxon>Ascomycota</taxon>
        <taxon>Pezizomycotina</taxon>
        <taxon>Sordariomycetes</taxon>
        <taxon>Hypocreomycetidae</taxon>
        <taxon>Microascales</taxon>
        <taxon>Microascaceae</taxon>
        <taxon>Cephalotrichum</taxon>
    </lineage>
</organism>
<feature type="region of interest" description="Disordered" evidence="4">
    <location>
        <begin position="340"/>
        <end position="362"/>
    </location>
</feature>
<dbReference type="GO" id="GO:0005085">
    <property type="term" value="F:guanyl-nucleotide exchange factor activity"/>
    <property type="evidence" value="ECO:0007669"/>
    <property type="project" value="UniProtKB-KW"/>
</dbReference>
<evidence type="ECO:0000313" key="6">
    <source>
        <dbReference type="Proteomes" id="UP001187682"/>
    </source>
</evidence>
<evidence type="ECO:0000256" key="2">
    <source>
        <dbReference type="ARBA" id="ARBA00022658"/>
    </source>
</evidence>
<proteinExistence type="inferred from homology"/>
<dbReference type="GO" id="GO:0007186">
    <property type="term" value="P:G protein-coupled receptor signaling pathway"/>
    <property type="evidence" value="ECO:0007669"/>
    <property type="project" value="TreeGrafter"/>
</dbReference>
<protein>
    <submittedName>
        <fullName evidence="5">Uncharacterized protein</fullName>
    </submittedName>
</protein>
<gene>
    <name evidence="5" type="ORF">DNG_08373</name>
</gene>
<comment type="caution">
    <text evidence="5">The sequence shown here is derived from an EMBL/GenBank/DDBJ whole genome shotgun (WGS) entry which is preliminary data.</text>
</comment>
<dbReference type="AlphaFoldDB" id="A0AAE8SYA6"/>
<dbReference type="GO" id="GO:0001965">
    <property type="term" value="F:G-protein alpha-subunit binding"/>
    <property type="evidence" value="ECO:0007669"/>
    <property type="project" value="TreeGrafter"/>
</dbReference>
<keyword evidence="2" id="KW-0344">Guanine-nucleotide releasing factor</keyword>
<keyword evidence="6" id="KW-1185">Reference proteome</keyword>
<dbReference type="InterPro" id="IPR019318">
    <property type="entry name" value="Gua_nucleotide_exch_fac_Ric8"/>
</dbReference>